<dbReference type="GO" id="GO:0005886">
    <property type="term" value="C:plasma membrane"/>
    <property type="evidence" value="ECO:0007669"/>
    <property type="project" value="UniProtKB-SubCell"/>
</dbReference>
<evidence type="ECO:0000256" key="3">
    <source>
        <dbReference type="ARBA" id="ARBA00022692"/>
    </source>
</evidence>
<name>A0A7Z2GJT1_9BURK</name>
<evidence type="ECO:0000313" key="7">
    <source>
        <dbReference type="EMBL" id="QGZ63076.1"/>
    </source>
</evidence>
<reference evidence="7 8" key="1">
    <citation type="submission" date="2019-12" db="EMBL/GenBank/DDBJ databases">
        <title>Paraburkholderia acidiphila 7Q-K02 sp. nov and Paraburkholderia acidisoli DHF22 sp. nov., two strains isolated from forest soil.</title>
        <authorList>
            <person name="Gao Z."/>
            <person name="Qiu L."/>
        </authorList>
    </citation>
    <scope>NUCLEOTIDE SEQUENCE [LARGE SCALE GENOMIC DNA]</scope>
    <source>
        <strain evidence="7 8">DHF22</strain>
    </source>
</reference>
<dbReference type="AlphaFoldDB" id="A0A7Z2GJT1"/>
<dbReference type="RefSeq" id="WP_158952070.1">
    <property type="nucleotide sequence ID" value="NZ_CP046914.1"/>
</dbReference>
<dbReference type="KEGG" id="pacs:FAZ98_14720"/>
<evidence type="ECO:0000256" key="6">
    <source>
        <dbReference type="SAM" id="Phobius"/>
    </source>
</evidence>
<protein>
    <submittedName>
        <fullName evidence="7">FUSC family protein</fullName>
    </submittedName>
</protein>
<dbReference type="PANTHER" id="PTHR30509:SF40">
    <property type="entry name" value="BLR3852 PROTEIN"/>
    <property type="match status" value="1"/>
</dbReference>
<dbReference type="Pfam" id="PF04632">
    <property type="entry name" value="FUSC"/>
    <property type="match status" value="1"/>
</dbReference>
<accession>A0A7Z2GJT1</accession>
<dbReference type="EMBL" id="CP046914">
    <property type="protein sequence ID" value="QGZ63076.1"/>
    <property type="molecule type" value="Genomic_DNA"/>
</dbReference>
<comment type="subcellular location">
    <subcellularLocation>
        <location evidence="1">Cell membrane</location>
        <topology evidence="1">Multi-pass membrane protein</topology>
    </subcellularLocation>
</comment>
<dbReference type="InterPro" id="IPR006726">
    <property type="entry name" value="PHBA_efflux_AaeB/fusaric-R"/>
</dbReference>
<evidence type="ECO:0000256" key="4">
    <source>
        <dbReference type="ARBA" id="ARBA00022989"/>
    </source>
</evidence>
<feature type="transmembrane region" description="Helical" evidence="6">
    <location>
        <begin position="150"/>
        <end position="172"/>
    </location>
</feature>
<sequence length="722" mass="76430">MSQLLSSLRDDFAVYRHDDFPRLLHAWKAALAIVLSMLVCMRIELRSPSTAMVSAVIVMLAQQSGMVIARSFYRTLGLVVGCIAGLTLIALFAQAPAFFIVGLSIWIGLFVAGSSYYKNVQSYGFVLSGYAACITSVPEWRMPYDAIHNVIYTTSEVVVGVAMGSLVSALVFPGKVVPALLRWRQSALAALLNALREAAQGDAAALSEASYLALVRSGAALEDLRTAAVFEDPEMRLRNEALMELDRSFLHAATRIYALHRARQRALRADDATREQAQALCAQLAPVHALAGAQQGMPPGGDIAALRGRLAALEATLPAEVNALTPPSHDTQTVPVAAIVGAEAWSTVSSLTEFCGACSATFGPPRIRLTRSVLHAIAFMRSASFRADGAEAAISGLRATVSVIVVGAAWFASGWDNGFSAVLGAGITSGFFSINPTPAAASWQAFVGCLFACVVGFVVNFVLMPGFGDVTLLALCLGIFVFLGSYVNTLPGMAILGATFNIYLCYILTPTNLATYNPPYILDRGFALLIGIGAAAVAFSLVIPREAEWLVKRYAQRIRGVMLHAARDTLDTDDAAQIDLSMRDLVMRLATVLQGLKGAGAPATRATFAQLGIVDTVVRVRTTDGDEANALPPAWHAAQPPWLAALAALAQHPNDATLDAARAATLRAVAALEAEDSANGAASDTASPAQRQRFRLRARLWSTWAALGDLLPAAAARGATPS</sequence>
<evidence type="ECO:0000313" key="8">
    <source>
        <dbReference type="Proteomes" id="UP000433577"/>
    </source>
</evidence>
<feature type="transmembrane region" description="Helical" evidence="6">
    <location>
        <begin position="525"/>
        <end position="543"/>
    </location>
</feature>
<evidence type="ECO:0000256" key="5">
    <source>
        <dbReference type="ARBA" id="ARBA00023136"/>
    </source>
</evidence>
<feature type="transmembrane region" description="Helical" evidence="6">
    <location>
        <begin position="446"/>
        <end position="464"/>
    </location>
</feature>
<keyword evidence="8" id="KW-1185">Reference proteome</keyword>
<organism evidence="7 8">
    <name type="scientific">Paraburkholderia acidisoli</name>
    <dbReference type="NCBI Taxonomy" id="2571748"/>
    <lineage>
        <taxon>Bacteria</taxon>
        <taxon>Pseudomonadati</taxon>
        <taxon>Pseudomonadota</taxon>
        <taxon>Betaproteobacteria</taxon>
        <taxon>Burkholderiales</taxon>
        <taxon>Burkholderiaceae</taxon>
        <taxon>Paraburkholderia</taxon>
    </lineage>
</organism>
<evidence type="ECO:0000256" key="1">
    <source>
        <dbReference type="ARBA" id="ARBA00004651"/>
    </source>
</evidence>
<proteinExistence type="predicted"/>
<dbReference type="PANTHER" id="PTHR30509">
    <property type="entry name" value="P-HYDROXYBENZOIC ACID EFFLUX PUMP SUBUNIT-RELATED"/>
    <property type="match status" value="1"/>
</dbReference>
<dbReference type="OrthoDB" id="6538131at2"/>
<feature type="transmembrane region" description="Helical" evidence="6">
    <location>
        <begin position="494"/>
        <end position="513"/>
    </location>
</feature>
<dbReference type="GO" id="GO:0022857">
    <property type="term" value="F:transmembrane transporter activity"/>
    <property type="evidence" value="ECO:0007669"/>
    <property type="project" value="InterPro"/>
</dbReference>
<keyword evidence="4 6" id="KW-1133">Transmembrane helix</keyword>
<feature type="transmembrane region" description="Helical" evidence="6">
    <location>
        <begin position="20"/>
        <end position="39"/>
    </location>
</feature>
<keyword evidence="3 6" id="KW-0812">Transmembrane</keyword>
<gene>
    <name evidence="7" type="ORF">FAZ98_14720</name>
</gene>
<dbReference type="Proteomes" id="UP000433577">
    <property type="component" value="Chromosome 2"/>
</dbReference>
<evidence type="ECO:0000256" key="2">
    <source>
        <dbReference type="ARBA" id="ARBA00022475"/>
    </source>
</evidence>
<keyword evidence="2" id="KW-1003">Cell membrane</keyword>
<keyword evidence="5 6" id="KW-0472">Membrane</keyword>
<feature type="transmembrane region" description="Helical" evidence="6">
    <location>
        <begin position="98"/>
        <end position="117"/>
    </location>
</feature>
<feature type="transmembrane region" description="Helical" evidence="6">
    <location>
        <begin position="390"/>
        <end position="412"/>
    </location>
</feature>
<feature type="transmembrane region" description="Helical" evidence="6">
    <location>
        <begin position="470"/>
        <end position="487"/>
    </location>
</feature>
<feature type="transmembrane region" description="Helical" evidence="6">
    <location>
        <begin position="75"/>
        <end position="93"/>
    </location>
</feature>